<protein>
    <recommendedName>
        <fullName evidence="4">Secreted protein</fullName>
    </recommendedName>
</protein>
<sequence length="152" mass="16040">MSDPADGVSRTNGRRVALAIVAVAFLASLTTLLLALGASRRANERDAAGMAADSAELHSLVSRWMTQRDAVIAVPATDRDEALKTLGARAAPLATWTPRTPCGAQARDQLVASLRADNVRLQRGDAPHDDPSAMLDASLKACEANRGRDVNI</sequence>
<evidence type="ECO:0000313" key="2">
    <source>
        <dbReference type="EMBL" id="MDF4025086.1"/>
    </source>
</evidence>
<comment type="caution">
    <text evidence="2">The sequence shown here is derived from an EMBL/GenBank/DDBJ whole genome shotgun (WGS) entry which is preliminary data.</text>
</comment>
<accession>A0ABT6BAG4</accession>
<keyword evidence="1" id="KW-0812">Transmembrane</keyword>
<reference evidence="2 3" key="1">
    <citation type="journal article" date="2024" name="Curr. Microbiol.">
        <title>Luteibacter sahnii sp. nov., A Novel Yellow-Colored Xanthomonadin Pigment Producing Probiotic Bacterium from Healthy Rice Seed Microbiome.</title>
        <authorList>
            <person name="Jaiswal G."/>
            <person name="Rana R."/>
            <person name="Nayak P.K."/>
            <person name="Chouhan R."/>
            <person name="Gandhi S.G."/>
            <person name="Patel H.K."/>
            <person name="Patil P.B."/>
        </authorList>
    </citation>
    <scope>NUCLEOTIDE SEQUENCE [LARGE SCALE GENOMIC DNA]</scope>
    <source>
        <strain evidence="2 3">PPL201</strain>
    </source>
</reference>
<evidence type="ECO:0008006" key="4">
    <source>
        <dbReference type="Google" id="ProtNLM"/>
    </source>
</evidence>
<evidence type="ECO:0000313" key="3">
    <source>
        <dbReference type="Proteomes" id="UP001528850"/>
    </source>
</evidence>
<organism evidence="2 3">
    <name type="scientific">Luteibacter sahnii</name>
    <dbReference type="NCBI Taxonomy" id="3021977"/>
    <lineage>
        <taxon>Bacteria</taxon>
        <taxon>Pseudomonadati</taxon>
        <taxon>Pseudomonadota</taxon>
        <taxon>Gammaproteobacteria</taxon>
        <taxon>Lysobacterales</taxon>
        <taxon>Rhodanobacteraceae</taxon>
        <taxon>Luteibacter</taxon>
    </lineage>
</organism>
<keyword evidence="1" id="KW-1133">Transmembrane helix</keyword>
<name>A0ABT6BAG4_9GAMM</name>
<dbReference type="Proteomes" id="UP001528850">
    <property type="component" value="Unassembled WGS sequence"/>
</dbReference>
<proteinExistence type="predicted"/>
<dbReference type="EMBL" id="JARJJS010000002">
    <property type="protein sequence ID" value="MDF4025086.1"/>
    <property type="molecule type" value="Genomic_DNA"/>
</dbReference>
<gene>
    <name evidence="2" type="ORF">P3W24_08935</name>
</gene>
<feature type="transmembrane region" description="Helical" evidence="1">
    <location>
        <begin position="16"/>
        <end position="36"/>
    </location>
</feature>
<keyword evidence="3" id="KW-1185">Reference proteome</keyword>
<keyword evidence="1" id="KW-0472">Membrane</keyword>
<evidence type="ECO:0000256" key="1">
    <source>
        <dbReference type="SAM" id="Phobius"/>
    </source>
</evidence>